<dbReference type="AlphaFoldDB" id="A0AAX3ZNG4"/>
<dbReference type="Proteomes" id="UP001231701">
    <property type="component" value="Chromosome"/>
</dbReference>
<dbReference type="GeneID" id="90944635"/>
<accession>A0AAX3ZNG4</accession>
<proteinExistence type="predicted"/>
<name>A0AAX3ZNG4_STRRO</name>
<organism evidence="1 2">
    <name type="scientific">Streptomyces rochei</name>
    <name type="common">Streptomyces parvullus</name>
    <dbReference type="NCBI Taxonomy" id="1928"/>
    <lineage>
        <taxon>Bacteria</taxon>
        <taxon>Bacillati</taxon>
        <taxon>Actinomycetota</taxon>
        <taxon>Actinomycetes</taxon>
        <taxon>Kitasatosporales</taxon>
        <taxon>Streptomycetaceae</taxon>
        <taxon>Streptomyces</taxon>
        <taxon>Streptomyces rochei group</taxon>
    </lineage>
</organism>
<dbReference type="RefSeq" id="WP_203586166.1">
    <property type="nucleotide sequence ID" value="NZ_CP121271.1"/>
</dbReference>
<protein>
    <submittedName>
        <fullName evidence="1">Uncharacterized protein</fullName>
    </submittedName>
</protein>
<gene>
    <name evidence="1" type="ORF">P7W03_21385</name>
</gene>
<evidence type="ECO:0000313" key="1">
    <source>
        <dbReference type="EMBL" id="WMC87963.1"/>
    </source>
</evidence>
<reference evidence="1" key="1">
    <citation type="submission" date="2023-03" db="EMBL/GenBank/DDBJ databases">
        <title>Borrelidin-producing and root-colonizing Streptomyces rochei is a potent biopesticide for soil-borne oomycete-caused plant diseases.</title>
        <authorList>
            <person name="Zhou D."/>
            <person name="Wang X."/>
            <person name="Navarro-Munoz J.C."/>
            <person name="Li W."/>
            <person name="Li J."/>
            <person name="Jiu M."/>
            <person name="Deng S."/>
            <person name="Ye Y."/>
            <person name="Daly P."/>
            <person name="Wei L."/>
        </authorList>
    </citation>
    <scope>NUCLEOTIDE SEQUENCE</scope>
    <source>
        <strain evidence="1">JK1</strain>
    </source>
</reference>
<sequence>MRRITNPKHVNVDQVGTVVDYEGEKHLITDVGGGCFKVVRLRDGYGRNVEIKKINRR</sequence>
<dbReference type="EMBL" id="CP121271">
    <property type="protein sequence ID" value="WMC87963.1"/>
    <property type="molecule type" value="Genomic_DNA"/>
</dbReference>
<evidence type="ECO:0000313" key="2">
    <source>
        <dbReference type="Proteomes" id="UP001231701"/>
    </source>
</evidence>